<keyword evidence="1" id="KW-0472">Membrane</keyword>
<feature type="transmembrane region" description="Helical" evidence="1">
    <location>
        <begin position="143"/>
        <end position="162"/>
    </location>
</feature>
<evidence type="ECO:0000313" key="2">
    <source>
        <dbReference type="EMBL" id="MCY3053531.1"/>
    </source>
</evidence>
<keyword evidence="5" id="KW-1185">Reference proteome</keyword>
<dbReference type="Proteomes" id="UP001069145">
    <property type="component" value="Unassembled WGS sequence"/>
</dbReference>
<reference evidence="3 4" key="1">
    <citation type="submission" date="2020-12" db="EMBL/GenBank/DDBJ databases">
        <title>FDA dAtabase for Regulatory Grade micrObial Sequences (FDA-ARGOS): Supporting development and validation of Infectious Disease Dx tests.</title>
        <authorList>
            <person name="Sproer C."/>
            <person name="Gronow S."/>
            <person name="Severitt S."/>
            <person name="Schroder I."/>
            <person name="Tallon L."/>
            <person name="Sadzewicz L."/>
            <person name="Zhao X."/>
            <person name="Boylan J."/>
            <person name="Ott S."/>
            <person name="Bowen H."/>
            <person name="Vavikolanu K."/>
            <person name="Mehta A."/>
            <person name="Aluvathingal J."/>
            <person name="Nadendla S."/>
            <person name="Lowell S."/>
            <person name="Myers T."/>
            <person name="Yan Y."/>
            <person name="Sichtig H."/>
        </authorList>
    </citation>
    <scope>NUCLEOTIDE SEQUENCE [LARGE SCALE GENOMIC DNA]</scope>
    <source>
        <strain evidence="3 4">FDAARGOS_911</strain>
    </source>
</reference>
<evidence type="ECO:0000313" key="3">
    <source>
        <dbReference type="EMBL" id="QPS01761.1"/>
    </source>
</evidence>
<gene>
    <name evidence="3" type="ORF">I6G68_01425</name>
    <name evidence="2" type="ORF">ODY43_05970</name>
</gene>
<dbReference type="Pfam" id="PF12730">
    <property type="entry name" value="ABC2_membrane_4"/>
    <property type="match status" value="1"/>
</dbReference>
<dbReference type="GeneID" id="35767586"/>
<feature type="transmembrane region" description="Helical" evidence="1">
    <location>
        <begin position="174"/>
        <end position="193"/>
    </location>
</feature>
<proteinExistence type="predicted"/>
<feature type="transmembrane region" description="Helical" evidence="1">
    <location>
        <begin position="58"/>
        <end position="78"/>
    </location>
</feature>
<dbReference type="CDD" id="cd21809">
    <property type="entry name" value="ABC-2_lan_permease-like"/>
    <property type="match status" value="1"/>
</dbReference>
<dbReference type="KEGG" id="aun:AWM73_08580"/>
<keyword evidence="1" id="KW-1133">Transmembrane helix</keyword>
<dbReference type="Proteomes" id="UP000594771">
    <property type="component" value="Chromosome"/>
</dbReference>
<feature type="transmembrane region" description="Helical" evidence="1">
    <location>
        <begin position="99"/>
        <end position="123"/>
    </location>
</feature>
<dbReference type="AlphaFoldDB" id="A0A0X8FFT6"/>
<evidence type="ECO:0000313" key="4">
    <source>
        <dbReference type="Proteomes" id="UP000594771"/>
    </source>
</evidence>
<organism evidence="3 4">
    <name type="scientific">Aerococcus urinae</name>
    <dbReference type="NCBI Taxonomy" id="1376"/>
    <lineage>
        <taxon>Bacteria</taxon>
        <taxon>Bacillati</taxon>
        <taxon>Bacillota</taxon>
        <taxon>Bacilli</taxon>
        <taxon>Lactobacillales</taxon>
        <taxon>Aerococcaceae</taxon>
        <taxon>Aerococcus</taxon>
    </lineage>
</organism>
<sequence length="244" mass="27289">MRDYLALEWHKLRKVQLFCIGLVFLALASFIGLGIYFANQSVFTEGTQYQVMWGQLTFYYSQVLSAPMLAIFIAISLNQEFERKNIEMLRANAVSIRKLLFSKLIAVLGIVTFIQGLLFLVYLGAVLAADLQLSLDVLVNLKWIALSLVASASILSIQSYLFSKSRNFSQSVGFSGLAVMGGFVLLFINENLVPFYPYSQVMVALRSRALEDFSLAELVLFLLVNVGVTGLFYQLSCQELAKSK</sequence>
<protein>
    <submittedName>
        <fullName evidence="3">ABC transporter permease</fullName>
    </submittedName>
</protein>
<feature type="transmembrane region" description="Helical" evidence="1">
    <location>
        <begin position="213"/>
        <end position="235"/>
    </location>
</feature>
<feature type="transmembrane region" description="Helical" evidence="1">
    <location>
        <begin position="15"/>
        <end position="38"/>
    </location>
</feature>
<dbReference type="EMBL" id="JAOTML010000006">
    <property type="protein sequence ID" value="MCY3053531.1"/>
    <property type="molecule type" value="Genomic_DNA"/>
</dbReference>
<accession>A0A0X8FFT6</accession>
<name>A0A0X8FFT6_9LACT</name>
<dbReference type="RefSeq" id="WP_060778958.1">
    <property type="nucleotide sequence ID" value="NZ_CAJHLF010000006.1"/>
</dbReference>
<keyword evidence="1" id="KW-0812">Transmembrane</keyword>
<dbReference type="OrthoDB" id="2234228at2"/>
<reference evidence="2" key="2">
    <citation type="submission" date="2022-09" db="EMBL/GenBank/DDBJ databases">
        <title>Aerococcus urinae taxonomy study.</title>
        <authorList>
            <person name="Christensen J."/>
            <person name="Senneby E."/>
        </authorList>
    </citation>
    <scope>NUCLEOTIDE SEQUENCE</scope>
    <source>
        <strain evidence="2">NLD-066-U95</strain>
    </source>
</reference>
<evidence type="ECO:0000313" key="5">
    <source>
        <dbReference type="Proteomes" id="UP001069145"/>
    </source>
</evidence>
<evidence type="ECO:0000256" key="1">
    <source>
        <dbReference type="SAM" id="Phobius"/>
    </source>
</evidence>
<dbReference type="EMBL" id="CP065662">
    <property type="protein sequence ID" value="QPS01761.1"/>
    <property type="molecule type" value="Genomic_DNA"/>
</dbReference>